<organism evidence="1 2">
    <name type="scientific">Panagrolaimus sp. PS1159</name>
    <dbReference type="NCBI Taxonomy" id="55785"/>
    <lineage>
        <taxon>Eukaryota</taxon>
        <taxon>Metazoa</taxon>
        <taxon>Ecdysozoa</taxon>
        <taxon>Nematoda</taxon>
        <taxon>Chromadorea</taxon>
        <taxon>Rhabditida</taxon>
        <taxon>Tylenchina</taxon>
        <taxon>Panagrolaimomorpha</taxon>
        <taxon>Panagrolaimoidea</taxon>
        <taxon>Panagrolaimidae</taxon>
        <taxon>Panagrolaimus</taxon>
    </lineage>
</organism>
<reference evidence="2" key="1">
    <citation type="submission" date="2022-11" db="UniProtKB">
        <authorList>
            <consortium name="WormBaseParasite"/>
        </authorList>
    </citation>
    <scope>IDENTIFICATION</scope>
</reference>
<sequence length="177" mass="20642">MNRGGYGGSRPFQPHAQQHYAPRFSSNTPRQPVEPAGKVVAFDQCLGEKITPASDNQQLLVNSYDLQRPRRDVFQYELKFIAEYGPKQTGELKEEDLSDIPTRHVLASVRRKCLTRLYELLFLQHGDYFEAKRFNKNGKYEHVYVYDRAVKFYCSLDMQDRDKSNPFIIDIVSFVHC</sequence>
<dbReference type="WBParaSite" id="PS1159_v2.g7781.t1">
    <property type="protein sequence ID" value="PS1159_v2.g7781.t1"/>
    <property type="gene ID" value="PS1159_v2.g7781"/>
</dbReference>
<name>A0AC35GQN8_9BILA</name>
<accession>A0AC35GQN8</accession>
<dbReference type="Proteomes" id="UP000887580">
    <property type="component" value="Unplaced"/>
</dbReference>
<evidence type="ECO:0000313" key="1">
    <source>
        <dbReference type="Proteomes" id="UP000887580"/>
    </source>
</evidence>
<proteinExistence type="predicted"/>
<evidence type="ECO:0000313" key="2">
    <source>
        <dbReference type="WBParaSite" id="PS1159_v2.g7781.t1"/>
    </source>
</evidence>
<protein>
    <submittedName>
        <fullName evidence="2">Uncharacterized protein</fullName>
    </submittedName>
</protein>